<comment type="cofactor">
    <cofactor evidence="1">
        <name>FAD</name>
        <dbReference type="ChEBI" id="CHEBI:57692"/>
    </cofactor>
</comment>
<dbReference type="EMBL" id="MN739160">
    <property type="protein sequence ID" value="QHS91418.1"/>
    <property type="molecule type" value="Genomic_DNA"/>
</dbReference>
<dbReference type="PROSITE" id="PS51324">
    <property type="entry name" value="ERV_ALR"/>
    <property type="match status" value="1"/>
</dbReference>
<dbReference type="InterPro" id="IPR017905">
    <property type="entry name" value="ERV/ALR_sulphydryl_oxidase"/>
</dbReference>
<keyword evidence="5" id="KW-0560">Oxidoreductase</keyword>
<dbReference type="InterPro" id="IPR036774">
    <property type="entry name" value="ERV/ALR_sulphydryl_oxid_sf"/>
</dbReference>
<keyword evidence="3" id="KW-0285">Flavoprotein</keyword>
<evidence type="ECO:0000256" key="7">
    <source>
        <dbReference type="SAM" id="Phobius"/>
    </source>
</evidence>
<accession>A0A6C0BJ30</accession>
<dbReference type="Pfam" id="PF04777">
    <property type="entry name" value="Evr1_Alr"/>
    <property type="match status" value="1"/>
</dbReference>
<keyword evidence="7" id="KW-0472">Membrane</keyword>
<evidence type="ECO:0000256" key="5">
    <source>
        <dbReference type="ARBA" id="ARBA00023002"/>
    </source>
</evidence>
<evidence type="ECO:0000259" key="8">
    <source>
        <dbReference type="PROSITE" id="PS51324"/>
    </source>
</evidence>
<keyword evidence="6" id="KW-1015">Disulfide bond</keyword>
<reference evidence="9" key="1">
    <citation type="journal article" date="2020" name="Nature">
        <title>Giant virus diversity and host interactions through global metagenomics.</title>
        <authorList>
            <person name="Schulz F."/>
            <person name="Roux S."/>
            <person name="Paez-Espino D."/>
            <person name="Jungbluth S."/>
            <person name="Walsh D.A."/>
            <person name="Denef V.J."/>
            <person name="McMahon K.D."/>
            <person name="Konstantinidis K.T."/>
            <person name="Eloe-Fadrosh E.A."/>
            <person name="Kyrpides N.C."/>
            <person name="Woyke T."/>
        </authorList>
    </citation>
    <scope>NUCLEOTIDE SEQUENCE</scope>
    <source>
        <strain evidence="9">GVMAG-M-3300013004-44</strain>
    </source>
</reference>
<evidence type="ECO:0000256" key="2">
    <source>
        <dbReference type="ARBA" id="ARBA00012512"/>
    </source>
</evidence>
<evidence type="ECO:0000256" key="6">
    <source>
        <dbReference type="ARBA" id="ARBA00023157"/>
    </source>
</evidence>
<dbReference type="GO" id="GO:0016971">
    <property type="term" value="F:flavin-dependent sulfhydryl oxidase activity"/>
    <property type="evidence" value="ECO:0007669"/>
    <property type="project" value="InterPro"/>
</dbReference>
<proteinExistence type="predicted"/>
<feature type="transmembrane region" description="Helical" evidence="7">
    <location>
        <begin position="128"/>
        <end position="149"/>
    </location>
</feature>
<evidence type="ECO:0000256" key="3">
    <source>
        <dbReference type="ARBA" id="ARBA00022630"/>
    </source>
</evidence>
<organism evidence="9">
    <name type="scientific">viral metagenome</name>
    <dbReference type="NCBI Taxonomy" id="1070528"/>
    <lineage>
        <taxon>unclassified sequences</taxon>
        <taxon>metagenomes</taxon>
        <taxon>organismal metagenomes</taxon>
    </lineage>
</organism>
<dbReference type="PANTHER" id="PTHR12645">
    <property type="entry name" value="ALR/ERV"/>
    <property type="match status" value="1"/>
</dbReference>
<dbReference type="InterPro" id="IPR039799">
    <property type="entry name" value="ALR/ERV"/>
</dbReference>
<dbReference type="EC" id="1.8.3.2" evidence="2"/>
<keyword evidence="4" id="KW-0274">FAD</keyword>
<sequence>MLFPPSVWGPFFWHTIHIVALGYPKNPTYTDKKCAKEFYESLAYLLPCSICRQHYKEHLIKNPLTPFLDSRTDLIKWTVDIHNSVNKMLEKPEWTLEEVLAYYERIGNRNRSPVWTKEDMNEVDYRSFVKGFITGSAILSTLGGIFYFLHHLQK</sequence>
<dbReference type="Gene3D" id="1.20.120.310">
    <property type="entry name" value="ERV/ALR sulfhydryl oxidase domain"/>
    <property type="match status" value="1"/>
</dbReference>
<keyword evidence="7" id="KW-0812">Transmembrane</keyword>
<dbReference type="PANTHER" id="PTHR12645:SF0">
    <property type="entry name" value="FAD-LINKED SULFHYDRYL OXIDASE ALR"/>
    <property type="match status" value="1"/>
</dbReference>
<evidence type="ECO:0000313" key="9">
    <source>
        <dbReference type="EMBL" id="QHS91418.1"/>
    </source>
</evidence>
<dbReference type="GO" id="GO:0005739">
    <property type="term" value="C:mitochondrion"/>
    <property type="evidence" value="ECO:0007669"/>
    <property type="project" value="TreeGrafter"/>
</dbReference>
<dbReference type="GO" id="GO:0050660">
    <property type="term" value="F:flavin adenine dinucleotide binding"/>
    <property type="evidence" value="ECO:0007669"/>
    <property type="project" value="TreeGrafter"/>
</dbReference>
<evidence type="ECO:0000256" key="4">
    <source>
        <dbReference type="ARBA" id="ARBA00022827"/>
    </source>
</evidence>
<evidence type="ECO:0000256" key="1">
    <source>
        <dbReference type="ARBA" id="ARBA00001974"/>
    </source>
</evidence>
<dbReference type="SUPFAM" id="SSF69000">
    <property type="entry name" value="FAD-dependent thiol oxidase"/>
    <property type="match status" value="1"/>
</dbReference>
<feature type="domain" description="ERV/ALR sulfhydryl oxidase" evidence="8">
    <location>
        <begin position="1"/>
        <end position="103"/>
    </location>
</feature>
<keyword evidence="7" id="KW-1133">Transmembrane helix</keyword>
<name>A0A6C0BJ30_9ZZZZ</name>
<dbReference type="AlphaFoldDB" id="A0A6C0BJ30"/>
<protein>
    <recommendedName>
        <fullName evidence="2">thiol oxidase</fullName>
        <ecNumber evidence="2">1.8.3.2</ecNumber>
    </recommendedName>
</protein>